<keyword evidence="1" id="KW-0067">ATP-binding</keyword>
<dbReference type="GO" id="GO:0017168">
    <property type="term" value="F:5-oxoprolinase (ATP-hydrolyzing) activity"/>
    <property type="evidence" value="ECO:0007669"/>
    <property type="project" value="UniProtKB-UniRule"/>
</dbReference>
<comment type="similarity">
    <text evidence="1">Belongs to the LamB/PxpA family.</text>
</comment>
<gene>
    <name evidence="1" type="primary">pxpA</name>
    <name evidence="2" type="ordered locus">Desti_2124</name>
</gene>
<evidence type="ECO:0000313" key="3">
    <source>
        <dbReference type="Proteomes" id="UP000006055"/>
    </source>
</evidence>
<dbReference type="InterPro" id="IPR011330">
    <property type="entry name" value="Glyco_hydro/deAcase_b/a-brl"/>
</dbReference>
<sequence>MQIDLNADMGESFGMYKLGNDEEFMQYISAANVACGFHAGDPSVMKKTVGFARRCGVQVGAHPGLPDLAGFGRREMNLTPDEVYCDVLYQIGSLKAFVEASGLRLHHVKPHGSLYGMAHRREEIARAVCQALKDVDPKLYLYAMKKGAIGAVAEDMGIRTVFELYADLGYDAEGNLVITREHGAHDPAHVAQRVLKMVMDRKVIAENGEEIAIEGSSVCVHGDTPGALAIVSAVRRAFHENGIVVAAPPL</sequence>
<keyword evidence="3" id="KW-1185">Reference proteome</keyword>
<dbReference type="OrthoDB" id="9773478at2"/>
<dbReference type="RefSeq" id="WP_014809966.1">
    <property type="nucleotide sequence ID" value="NC_018025.1"/>
</dbReference>
<dbReference type="EMBL" id="CP003360">
    <property type="protein sequence ID" value="AFM24823.1"/>
    <property type="molecule type" value="Genomic_DNA"/>
</dbReference>
<protein>
    <recommendedName>
        <fullName evidence="1">5-oxoprolinase subunit A</fullName>
        <shortName evidence="1">5-OPase subunit A</shortName>
        <ecNumber evidence="1">3.5.2.9</ecNumber>
    </recommendedName>
    <alternativeName>
        <fullName evidence="1">5-oxoprolinase (ATP-hydrolyzing) subunit A</fullName>
    </alternativeName>
</protein>
<dbReference type="Proteomes" id="UP000006055">
    <property type="component" value="Chromosome"/>
</dbReference>
<keyword evidence="1" id="KW-0547">Nucleotide-binding</keyword>
<dbReference type="PANTHER" id="PTHR30292:SF0">
    <property type="entry name" value="5-OXOPROLINASE SUBUNIT A"/>
    <property type="match status" value="1"/>
</dbReference>
<dbReference type="SUPFAM" id="SSF88713">
    <property type="entry name" value="Glycoside hydrolase/deacetylase"/>
    <property type="match status" value="1"/>
</dbReference>
<comment type="function">
    <text evidence="1">Catalyzes the cleavage of 5-oxoproline to form L-glutamate coupled to the hydrolysis of ATP to ADP and inorganic phosphate.</text>
</comment>
<dbReference type="HAMAP" id="MF_00691">
    <property type="entry name" value="PxpA"/>
    <property type="match status" value="1"/>
</dbReference>
<dbReference type="STRING" id="706587.Desti_2124"/>
<dbReference type="eggNOG" id="COG1540">
    <property type="taxonomic scope" value="Bacteria"/>
</dbReference>
<reference evidence="3" key="1">
    <citation type="submission" date="2012-06" db="EMBL/GenBank/DDBJ databases">
        <title>Complete sequence of chromosome of Desulfomonile tiedjei DSM 6799.</title>
        <authorList>
            <person name="Lucas S."/>
            <person name="Copeland A."/>
            <person name="Lapidus A."/>
            <person name="Glavina del Rio T."/>
            <person name="Dalin E."/>
            <person name="Tice H."/>
            <person name="Bruce D."/>
            <person name="Goodwin L."/>
            <person name="Pitluck S."/>
            <person name="Peters L."/>
            <person name="Ovchinnikova G."/>
            <person name="Zeytun A."/>
            <person name="Lu M."/>
            <person name="Kyrpides N."/>
            <person name="Mavromatis K."/>
            <person name="Ivanova N."/>
            <person name="Brettin T."/>
            <person name="Detter J.C."/>
            <person name="Han C."/>
            <person name="Larimer F."/>
            <person name="Land M."/>
            <person name="Hauser L."/>
            <person name="Markowitz V."/>
            <person name="Cheng J.-F."/>
            <person name="Hugenholtz P."/>
            <person name="Woyke T."/>
            <person name="Wu D."/>
            <person name="Spring S."/>
            <person name="Schroeder M."/>
            <person name="Brambilla E."/>
            <person name="Klenk H.-P."/>
            <person name="Eisen J.A."/>
        </authorList>
    </citation>
    <scope>NUCLEOTIDE SEQUENCE [LARGE SCALE GENOMIC DNA]</scope>
    <source>
        <strain evidence="3">ATCC 49306 / DSM 6799 / DCB-1</strain>
    </source>
</reference>
<dbReference type="GO" id="GO:0005524">
    <property type="term" value="F:ATP binding"/>
    <property type="evidence" value="ECO:0007669"/>
    <property type="project" value="UniProtKB-UniRule"/>
</dbReference>
<dbReference type="NCBIfam" id="NF003814">
    <property type="entry name" value="PRK05406.1-3"/>
    <property type="match status" value="1"/>
</dbReference>
<dbReference type="PATRIC" id="fig|706587.4.peg.2441"/>
<evidence type="ECO:0000256" key="1">
    <source>
        <dbReference type="HAMAP-Rule" id="MF_00691"/>
    </source>
</evidence>
<dbReference type="PANTHER" id="PTHR30292">
    <property type="entry name" value="UNCHARACTERIZED PROTEIN YBGL-RELATED"/>
    <property type="match status" value="1"/>
</dbReference>
<dbReference type="EC" id="3.5.2.9" evidence="1"/>
<dbReference type="InterPro" id="IPR005501">
    <property type="entry name" value="LamB/YcsF/PxpA-like"/>
</dbReference>
<dbReference type="Pfam" id="PF03746">
    <property type="entry name" value="LamB_YcsF"/>
    <property type="match status" value="1"/>
</dbReference>
<dbReference type="Gene3D" id="3.20.20.370">
    <property type="entry name" value="Glycoside hydrolase/deacetylase"/>
    <property type="match status" value="1"/>
</dbReference>
<dbReference type="NCBIfam" id="NF003816">
    <property type="entry name" value="PRK05406.1-5"/>
    <property type="match status" value="1"/>
</dbReference>
<accession>I4C5I2</accession>
<comment type="subunit">
    <text evidence="1">Forms a complex composed of PxpA, PxpB and PxpC.</text>
</comment>
<dbReference type="HOGENOM" id="CLU_069535_0_0_7"/>
<evidence type="ECO:0000313" key="2">
    <source>
        <dbReference type="EMBL" id="AFM24823.1"/>
    </source>
</evidence>
<comment type="catalytic activity">
    <reaction evidence="1">
        <text>5-oxo-L-proline + ATP + 2 H2O = L-glutamate + ADP + phosphate + H(+)</text>
        <dbReference type="Rhea" id="RHEA:10348"/>
        <dbReference type="ChEBI" id="CHEBI:15377"/>
        <dbReference type="ChEBI" id="CHEBI:15378"/>
        <dbReference type="ChEBI" id="CHEBI:29985"/>
        <dbReference type="ChEBI" id="CHEBI:30616"/>
        <dbReference type="ChEBI" id="CHEBI:43474"/>
        <dbReference type="ChEBI" id="CHEBI:58402"/>
        <dbReference type="ChEBI" id="CHEBI:456216"/>
        <dbReference type="EC" id="3.5.2.9"/>
    </reaction>
</comment>
<dbReference type="GO" id="GO:0005975">
    <property type="term" value="P:carbohydrate metabolic process"/>
    <property type="evidence" value="ECO:0007669"/>
    <property type="project" value="InterPro"/>
</dbReference>
<dbReference type="KEGG" id="dti:Desti_2124"/>
<dbReference type="AlphaFoldDB" id="I4C5I2"/>
<name>I4C5I2_DESTA</name>
<dbReference type="CDD" id="cd10787">
    <property type="entry name" value="LamB_YcsF_like"/>
    <property type="match status" value="1"/>
</dbReference>
<keyword evidence="1" id="KW-0378">Hydrolase</keyword>
<organism evidence="2 3">
    <name type="scientific">Desulfomonile tiedjei (strain ATCC 49306 / DSM 6799 / DCB-1)</name>
    <dbReference type="NCBI Taxonomy" id="706587"/>
    <lineage>
        <taxon>Bacteria</taxon>
        <taxon>Pseudomonadati</taxon>
        <taxon>Thermodesulfobacteriota</taxon>
        <taxon>Desulfomonilia</taxon>
        <taxon>Desulfomonilales</taxon>
        <taxon>Desulfomonilaceae</taxon>
        <taxon>Desulfomonile</taxon>
    </lineage>
</organism>
<proteinExistence type="inferred from homology"/>